<accession>A0A5A8F8H9</accession>
<sequence>MCFINENYEKVADCMQKRETQTVFEELKKERKSKISGMIAGNIIGDMLGITQEGSFGVLKPYPPVKLEGEFQKNIIGGGHLNLNPGEWSDDTAMLLALATSLSEKGKVDKENERTHYLKWFYNGTYSATGEAIGIGRTTYTALKTGVAPKDRLSNGNGALMRSSIITVYYLDKTDKELIEASAESASVTHAHPIALFTNSIYNLLLKYIINNHSLSDALFKIKEQFINLIEDINQIFEKPSIYITTPYCVTTLQTAIWINMESSCFEEAILKAINIGGDSDTIGAVTGAIAGAIYGIDNIPDRFLKYVYNTTIINYNSINQFLG</sequence>
<comment type="similarity">
    <text evidence="1">Belongs to the ADP-ribosylglycohydrolase family.</text>
</comment>
<dbReference type="InterPro" id="IPR050792">
    <property type="entry name" value="ADP-ribosylglycohydrolase"/>
</dbReference>
<dbReference type="OrthoDB" id="883590at2"/>
<comment type="caution">
    <text evidence="4">The sequence shown here is derived from an EMBL/GenBank/DDBJ whole genome shotgun (WGS) entry which is preliminary data.</text>
</comment>
<evidence type="ECO:0008006" key="6">
    <source>
        <dbReference type="Google" id="ProtNLM"/>
    </source>
</evidence>
<dbReference type="InterPro" id="IPR005502">
    <property type="entry name" value="Ribosyl_crysJ1"/>
</dbReference>
<feature type="binding site" evidence="3">
    <location>
        <position position="90"/>
    </location>
    <ligand>
        <name>Mg(2+)</name>
        <dbReference type="ChEBI" id="CHEBI:18420"/>
        <label>1</label>
    </ligand>
</feature>
<dbReference type="Gene3D" id="1.10.4080.10">
    <property type="entry name" value="ADP-ribosylation/Crystallin J1"/>
    <property type="match status" value="1"/>
</dbReference>
<feature type="binding site" evidence="3">
    <location>
        <position position="281"/>
    </location>
    <ligand>
        <name>Mg(2+)</name>
        <dbReference type="ChEBI" id="CHEBI:18420"/>
        <label>1</label>
    </ligand>
</feature>
<protein>
    <recommendedName>
        <fullName evidence="6">ADP-ribosylglycohydrolase family protein</fullName>
    </recommendedName>
</protein>
<dbReference type="AlphaFoldDB" id="A0A5A8F8H9"/>
<organism evidence="4 5">
    <name type="scientific">Deferribacter autotrophicus</name>
    <dbReference type="NCBI Taxonomy" id="500465"/>
    <lineage>
        <taxon>Bacteria</taxon>
        <taxon>Pseudomonadati</taxon>
        <taxon>Deferribacterota</taxon>
        <taxon>Deferribacteres</taxon>
        <taxon>Deferribacterales</taxon>
        <taxon>Deferribacteraceae</taxon>
        <taxon>Deferribacter</taxon>
    </lineage>
</organism>
<reference evidence="4 5" key="1">
    <citation type="submission" date="2019-06" db="EMBL/GenBank/DDBJ databases">
        <title>Genomic insights into carbon and energy metabolism of Deferribacter autotrophicus revealed new metabolic traits in the phylum Deferribacteres.</title>
        <authorList>
            <person name="Slobodkin A.I."/>
            <person name="Slobodkina G.B."/>
            <person name="Allioux M."/>
            <person name="Alain K."/>
            <person name="Jebbar M."/>
            <person name="Shadrin V."/>
            <person name="Kublanov I.V."/>
            <person name="Toshchakov S.V."/>
            <person name="Bonch-Osmolovskaya E.A."/>
        </authorList>
    </citation>
    <scope>NUCLEOTIDE SEQUENCE [LARGE SCALE GENOMIC DNA]</scope>
    <source>
        <strain evidence="4 5">SL50</strain>
    </source>
</reference>
<feature type="binding site" evidence="3">
    <location>
        <position position="279"/>
    </location>
    <ligand>
        <name>Mg(2+)</name>
        <dbReference type="ChEBI" id="CHEBI:18420"/>
        <label>1</label>
    </ligand>
</feature>
<evidence type="ECO:0000313" key="5">
    <source>
        <dbReference type="Proteomes" id="UP000322876"/>
    </source>
</evidence>
<keyword evidence="5" id="KW-1185">Reference proteome</keyword>
<dbReference type="PANTHER" id="PTHR16222">
    <property type="entry name" value="ADP-RIBOSYLGLYCOHYDROLASE"/>
    <property type="match status" value="1"/>
</dbReference>
<evidence type="ECO:0000256" key="3">
    <source>
        <dbReference type="PIRSR" id="PIRSR605502-1"/>
    </source>
</evidence>
<evidence type="ECO:0000256" key="1">
    <source>
        <dbReference type="ARBA" id="ARBA00010702"/>
    </source>
</evidence>
<dbReference type="PANTHER" id="PTHR16222:SF24">
    <property type="entry name" value="ADP-RIBOSYLHYDROLASE ARH3"/>
    <property type="match status" value="1"/>
</dbReference>
<feature type="binding site" evidence="3">
    <location>
        <position position="91"/>
    </location>
    <ligand>
        <name>Mg(2+)</name>
        <dbReference type="ChEBI" id="CHEBI:18420"/>
        <label>1</label>
    </ligand>
</feature>
<keyword evidence="3" id="KW-0460">Magnesium</keyword>
<dbReference type="SUPFAM" id="SSF101478">
    <property type="entry name" value="ADP-ribosylglycohydrolase"/>
    <property type="match status" value="1"/>
</dbReference>
<dbReference type="InterPro" id="IPR036705">
    <property type="entry name" value="Ribosyl_crysJ1_sf"/>
</dbReference>
<proteinExistence type="inferred from homology"/>
<feature type="binding site" evidence="3">
    <location>
        <position position="282"/>
    </location>
    <ligand>
        <name>Mg(2+)</name>
        <dbReference type="ChEBI" id="CHEBI:18420"/>
        <label>1</label>
    </ligand>
</feature>
<keyword evidence="2" id="KW-0378">Hydrolase</keyword>
<feature type="binding site" evidence="3">
    <location>
        <position position="89"/>
    </location>
    <ligand>
        <name>Mg(2+)</name>
        <dbReference type="ChEBI" id="CHEBI:18420"/>
        <label>1</label>
    </ligand>
</feature>
<dbReference type="GO" id="GO:0046872">
    <property type="term" value="F:metal ion binding"/>
    <property type="evidence" value="ECO:0007669"/>
    <property type="project" value="UniProtKB-KW"/>
</dbReference>
<dbReference type="RefSeq" id="WP_149265620.1">
    <property type="nucleotide sequence ID" value="NZ_VFJB01000003.1"/>
</dbReference>
<name>A0A5A8F8H9_9BACT</name>
<evidence type="ECO:0000313" key="4">
    <source>
        <dbReference type="EMBL" id="KAA0258861.1"/>
    </source>
</evidence>
<dbReference type="EMBL" id="VFJB01000003">
    <property type="protein sequence ID" value="KAA0258861.1"/>
    <property type="molecule type" value="Genomic_DNA"/>
</dbReference>
<dbReference type="GO" id="GO:0016787">
    <property type="term" value="F:hydrolase activity"/>
    <property type="evidence" value="ECO:0007669"/>
    <property type="project" value="UniProtKB-KW"/>
</dbReference>
<dbReference type="Proteomes" id="UP000322876">
    <property type="component" value="Unassembled WGS sequence"/>
</dbReference>
<gene>
    <name evidence="4" type="ORF">FHQ18_02640</name>
</gene>
<comment type="cofactor">
    <cofactor evidence="3">
        <name>Mg(2+)</name>
        <dbReference type="ChEBI" id="CHEBI:18420"/>
    </cofactor>
    <text evidence="3">Binds 2 magnesium ions per subunit.</text>
</comment>
<evidence type="ECO:0000256" key="2">
    <source>
        <dbReference type="ARBA" id="ARBA00022801"/>
    </source>
</evidence>
<dbReference type="Pfam" id="PF03747">
    <property type="entry name" value="ADP_ribosyl_GH"/>
    <property type="match status" value="1"/>
</dbReference>
<keyword evidence="3" id="KW-0479">Metal-binding</keyword>